<dbReference type="Gene3D" id="3.20.20.450">
    <property type="entry name" value="EAL domain"/>
    <property type="match status" value="1"/>
</dbReference>
<dbReference type="RefSeq" id="WP_087142277.1">
    <property type="nucleotide sequence ID" value="NZ_FUKI01000028.1"/>
</dbReference>
<dbReference type="AlphaFoldDB" id="A0A1R4H0S3"/>
<evidence type="ECO:0000313" key="4">
    <source>
        <dbReference type="EMBL" id="SJM89806.1"/>
    </source>
</evidence>
<dbReference type="InterPro" id="IPR043128">
    <property type="entry name" value="Rev_trsase/Diguanyl_cyclase"/>
</dbReference>
<dbReference type="InterPro" id="IPR029787">
    <property type="entry name" value="Nucleotide_cyclase"/>
</dbReference>
<protein>
    <submittedName>
        <fullName evidence="4">Diguanylate cyclase/phosphodiesterase</fullName>
    </submittedName>
</protein>
<evidence type="ECO:0000256" key="1">
    <source>
        <dbReference type="SAM" id="Phobius"/>
    </source>
</evidence>
<organism evidence="4 5">
    <name type="scientific">Crenothrix polyspora</name>
    <dbReference type="NCBI Taxonomy" id="360316"/>
    <lineage>
        <taxon>Bacteria</taxon>
        <taxon>Pseudomonadati</taxon>
        <taxon>Pseudomonadota</taxon>
        <taxon>Gammaproteobacteria</taxon>
        <taxon>Methylococcales</taxon>
        <taxon>Crenotrichaceae</taxon>
        <taxon>Crenothrix</taxon>
    </lineage>
</organism>
<dbReference type="PANTHER" id="PTHR33121:SF71">
    <property type="entry name" value="OXYGEN SENSOR PROTEIN DOSP"/>
    <property type="match status" value="1"/>
</dbReference>
<dbReference type="Proteomes" id="UP000195667">
    <property type="component" value="Unassembled WGS sequence"/>
</dbReference>
<dbReference type="SUPFAM" id="SSF141868">
    <property type="entry name" value="EAL domain-like"/>
    <property type="match status" value="1"/>
</dbReference>
<dbReference type="Gene3D" id="3.30.70.270">
    <property type="match status" value="1"/>
</dbReference>
<proteinExistence type="predicted"/>
<dbReference type="InterPro" id="IPR000160">
    <property type="entry name" value="GGDEF_dom"/>
</dbReference>
<dbReference type="InterPro" id="IPR001633">
    <property type="entry name" value="EAL_dom"/>
</dbReference>
<dbReference type="GO" id="GO:0071111">
    <property type="term" value="F:cyclic-guanylate-specific phosphodiesterase activity"/>
    <property type="evidence" value="ECO:0007669"/>
    <property type="project" value="InterPro"/>
</dbReference>
<keyword evidence="1" id="KW-1133">Transmembrane helix</keyword>
<dbReference type="InterPro" id="IPR035919">
    <property type="entry name" value="EAL_sf"/>
</dbReference>
<keyword evidence="1" id="KW-0812">Transmembrane</keyword>
<dbReference type="Pfam" id="PF00990">
    <property type="entry name" value="GGDEF"/>
    <property type="match status" value="1"/>
</dbReference>
<dbReference type="EMBL" id="FUKI01000028">
    <property type="protein sequence ID" value="SJM89806.1"/>
    <property type="molecule type" value="Genomic_DNA"/>
</dbReference>
<feature type="transmembrane region" description="Helical" evidence="1">
    <location>
        <begin position="25"/>
        <end position="47"/>
    </location>
</feature>
<evidence type="ECO:0000259" key="2">
    <source>
        <dbReference type="PROSITE" id="PS50883"/>
    </source>
</evidence>
<evidence type="ECO:0000259" key="3">
    <source>
        <dbReference type="PROSITE" id="PS50887"/>
    </source>
</evidence>
<name>A0A1R4H0S3_9GAMM</name>
<dbReference type="Pfam" id="PF00563">
    <property type="entry name" value="EAL"/>
    <property type="match status" value="1"/>
</dbReference>
<dbReference type="SUPFAM" id="SSF55073">
    <property type="entry name" value="Nucleotide cyclase"/>
    <property type="match status" value="1"/>
</dbReference>
<reference evidence="5" key="1">
    <citation type="submission" date="2017-02" db="EMBL/GenBank/DDBJ databases">
        <authorList>
            <person name="Daims H."/>
        </authorList>
    </citation>
    <scope>NUCLEOTIDE SEQUENCE [LARGE SCALE GENOMIC DNA]</scope>
</reference>
<dbReference type="PROSITE" id="PS50887">
    <property type="entry name" value="GGDEF"/>
    <property type="match status" value="1"/>
</dbReference>
<dbReference type="SMART" id="SM00267">
    <property type="entry name" value="GGDEF"/>
    <property type="match status" value="1"/>
</dbReference>
<accession>A0A1R4H0S3</accession>
<sequence length="520" mass="58018">MDVTNASNLLSNNVKLLKGEASKTACQGVLIAIASIIIATCLVSFYVNNSVSVESLLAAQRNNIALWMLDGIPFVFGMWGQYSSSIMAYQAGALIFDQTQELRNRTIDLEKHTNHVSTHDLLTDLPNRALFYDRVARTISSANSLTKQLSVLLIEIENFKDVYDTLGRNSSDLILKQFAVRLQGTSTEYDNVAKIDGNVFGILISNIENTYEAEQLAKHIQKAMEATFMVDRLQVGMHANIGIVHFPKHGEDVDTLVQKAGVALHMAQKSAKGYAIYEPSFDKHTPLRLTLMSELRRAIEKNDLTLFYQPKVSIKTNELYGAEALARWYHPIHGFIAPDEFVPMAERTRMIKQLTQWVLKRAFKDCAMWHEQGLNIKISVNLSTRDLHDPDLPDLIAGIAASSGIKPEWIILEITESAVMNEPENALAIINRLHDMGYQFSIDDFGTGYSSLAYLKKLPLAELKIDKSFVMDLMNSDNDMAIVKAIINLAHNLGLSVTAEGVETQAVLTKLKEYNCDGCD</sequence>
<dbReference type="PANTHER" id="PTHR33121">
    <property type="entry name" value="CYCLIC DI-GMP PHOSPHODIESTERASE PDEF"/>
    <property type="match status" value="1"/>
</dbReference>
<dbReference type="CDD" id="cd01948">
    <property type="entry name" value="EAL"/>
    <property type="match status" value="1"/>
</dbReference>
<dbReference type="CDD" id="cd01949">
    <property type="entry name" value="GGDEF"/>
    <property type="match status" value="1"/>
</dbReference>
<dbReference type="PROSITE" id="PS50883">
    <property type="entry name" value="EAL"/>
    <property type="match status" value="1"/>
</dbReference>
<dbReference type="NCBIfam" id="TIGR00254">
    <property type="entry name" value="GGDEF"/>
    <property type="match status" value="1"/>
</dbReference>
<dbReference type="OrthoDB" id="9804951at2"/>
<feature type="domain" description="EAL" evidence="2">
    <location>
        <begin position="288"/>
        <end position="520"/>
    </location>
</feature>
<evidence type="ECO:0000313" key="5">
    <source>
        <dbReference type="Proteomes" id="UP000195667"/>
    </source>
</evidence>
<gene>
    <name evidence="4" type="ORF">CRENPOLYSF1_1230001</name>
</gene>
<feature type="domain" description="GGDEF" evidence="3">
    <location>
        <begin position="147"/>
        <end position="279"/>
    </location>
</feature>
<keyword evidence="5" id="KW-1185">Reference proteome</keyword>
<keyword evidence="1" id="KW-0472">Membrane</keyword>
<dbReference type="SMART" id="SM00052">
    <property type="entry name" value="EAL"/>
    <property type="match status" value="1"/>
</dbReference>
<dbReference type="InterPro" id="IPR050706">
    <property type="entry name" value="Cyclic-di-GMP_PDE-like"/>
</dbReference>